<feature type="region of interest" description="Disordered" evidence="1">
    <location>
        <begin position="1"/>
        <end position="72"/>
    </location>
</feature>
<dbReference type="GeneID" id="54278583"/>
<dbReference type="AlphaFoldDB" id="A0A6A5XWG6"/>
<evidence type="ECO:0000313" key="2">
    <source>
        <dbReference type="EMBL" id="KAF2017187.1"/>
    </source>
</evidence>
<evidence type="ECO:0000256" key="1">
    <source>
        <dbReference type="SAM" id="MobiDB-lite"/>
    </source>
</evidence>
<name>A0A6A5XWG6_9PLEO</name>
<sequence>MSSPLMTTHIIAPKERDVPSRYRKSAYRDGPVVRIHEARRHRSSPDDSAYPPAMGAHSCQQPLGPKSCSNDIGRSMSIAKSLAGDGTRKEERESKDHVTCAIKPKSKKAKAKVIVVQSRETIPTVNNVPSLFFETYTVPTPPPTPKIERLPTPDLERIREAMFCTCCNETRRKHCVSCTCDTPRLFHGTSP</sequence>
<reference evidence="2" key="1">
    <citation type="journal article" date="2020" name="Stud. Mycol.">
        <title>101 Dothideomycetes genomes: a test case for predicting lifestyles and emergence of pathogens.</title>
        <authorList>
            <person name="Haridas S."/>
            <person name="Albert R."/>
            <person name="Binder M."/>
            <person name="Bloem J."/>
            <person name="Labutti K."/>
            <person name="Salamov A."/>
            <person name="Andreopoulos B."/>
            <person name="Baker S."/>
            <person name="Barry K."/>
            <person name="Bills G."/>
            <person name="Bluhm B."/>
            <person name="Cannon C."/>
            <person name="Castanera R."/>
            <person name="Culley D."/>
            <person name="Daum C."/>
            <person name="Ezra D."/>
            <person name="Gonzalez J."/>
            <person name="Henrissat B."/>
            <person name="Kuo A."/>
            <person name="Liang C."/>
            <person name="Lipzen A."/>
            <person name="Lutzoni F."/>
            <person name="Magnuson J."/>
            <person name="Mondo S."/>
            <person name="Nolan M."/>
            <person name="Ohm R."/>
            <person name="Pangilinan J."/>
            <person name="Park H.-J."/>
            <person name="Ramirez L."/>
            <person name="Alfaro M."/>
            <person name="Sun H."/>
            <person name="Tritt A."/>
            <person name="Yoshinaga Y."/>
            <person name="Zwiers L.-H."/>
            <person name="Turgeon B."/>
            <person name="Goodwin S."/>
            <person name="Spatafora J."/>
            <person name="Crous P."/>
            <person name="Grigoriev I."/>
        </authorList>
    </citation>
    <scope>NUCLEOTIDE SEQUENCE</scope>
    <source>
        <strain evidence="2">CBS 175.79</strain>
    </source>
</reference>
<protein>
    <submittedName>
        <fullName evidence="2">Uncharacterized protein</fullName>
    </submittedName>
</protein>
<accession>A0A6A5XWG6</accession>
<dbReference type="RefSeq" id="XP_033385526.1">
    <property type="nucleotide sequence ID" value="XM_033521186.1"/>
</dbReference>
<dbReference type="Proteomes" id="UP000799778">
    <property type="component" value="Unassembled WGS sequence"/>
</dbReference>
<keyword evidence="3" id="KW-1185">Reference proteome</keyword>
<gene>
    <name evidence="2" type="ORF">BU24DRAFT_145658</name>
</gene>
<proteinExistence type="predicted"/>
<evidence type="ECO:0000313" key="3">
    <source>
        <dbReference type="Proteomes" id="UP000799778"/>
    </source>
</evidence>
<organism evidence="2 3">
    <name type="scientific">Aaosphaeria arxii CBS 175.79</name>
    <dbReference type="NCBI Taxonomy" id="1450172"/>
    <lineage>
        <taxon>Eukaryota</taxon>
        <taxon>Fungi</taxon>
        <taxon>Dikarya</taxon>
        <taxon>Ascomycota</taxon>
        <taxon>Pezizomycotina</taxon>
        <taxon>Dothideomycetes</taxon>
        <taxon>Pleosporomycetidae</taxon>
        <taxon>Pleosporales</taxon>
        <taxon>Pleosporales incertae sedis</taxon>
        <taxon>Aaosphaeria</taxon>
    </lineage>
</organism>
<dbReference type="EMBL" id="ML978068">
    <property type="protein sequence ID" value="KAF2017187.1"/>
    <property type="molecule type" value="Genomic_DNA"/>
</dbReference>